<organism evidence="2 3">
    <name type="scientific">Rhizopus delemar (strain RA 99-880 / ATCC MYA-4621 / FGSC 9543 / NRRL 43880)</name>
    <name type="common">Mucormycosis agent</name>
    <name type="synonym">Rhizopus arrhizus var. delemar</name>
    <dbReference type="NCBI Taxonomy" id="246409"/>
    <lineage>
        <taxon>Eukaryota</taxon>
        <taxon>Fungi</taxon>
        <taxon>Fungi incertae sedis</taxon>
        <taxon>Mucoromycota</taxon>
        <taxon>Mucoromycotina</taxon>
        <taxon>Mucoromycetes</taxon>
        <taxon>Mucorales</taxon>
        <taxon>Mucorineae</taxon>
        <taxon>Rhizopodaceae</taxon>
        <taxon>Rhizopus</taxon>
    </lineage>
</organism>
<dbReference type="AlphaFoldDB" id="I1BT67"/>
<dbReference type="VEuPathDB" id="FungiDB:RO3G_04102"/>
<reference evidence="2 3" key="1">
    <citation type="journal article" date="2009" name="PLoS Genet.">
        <title>Genomic analysis of the basal lineage fungus Rhizopus oryzae reveals a whole-genome duplication.</title>
        <authorList>
            <person name="Ma L.-J."/>
            <person name="Ibrahim A.S."/>
            <person name="Skory C."/>
            <person name="Grabherr M.G."/>
            <person name="Burger G."/>
            <person name="Butler M."/>
            <person name="Elias M."/>
            <person name="Idnurm A."/>
            <person name="Lang B.F."/>
            <person name="Sone T."/>
            <person name="Abe A."/>
            <person name="Calvo S.E."/>
            <person name="Corrochano L.M."/>
            <person name="Engels R."/>
            <person name="Fu J."/>
            <person name="Hansberg W."/>
            <person name="Kim J.-M."/>
            <person name="Kodira C.D."/>
            <person name="Koehrsen M.J."/>
            <person name="Liu B."/>
            <person name="Miranda-Saavedra D."/>
            <person name="O'Leary S."/>
            <person name="Ortiz-Castellanos L."/>
            <person name="Poulter R."/>
            <person name="Rodriguez-Romero J."/>
            <person name="Ruiz-Herrera J."/>
            <person name="Shen Y.-Q."/>
            <person name="Zeng Q."/>
            <person name="Galagan J."/>
            <person name="Birren B.W."/>
            <person name="Cuomo C.A."/>
            <person name="Wickes B.L."/>
        </authorList>
    </citation>
    <scope>NUCLEOTIDE SEQUENCE [LARGE SCALE GENOMIC DNA]</scope>
    <source>
        <strain evidence="3">RA 99-880 / ATCC MYA-4621 / FGSC 9543 / NRRL 43880</strain>
    </source>
</reference>
<keyword evidence="1" id="KW-0472">Membrane</keyword>
<name>I1BT67_RHIO9</name>
<keyword evidence="1" id="KW-1133">Transmembrane helix</keyword>
<keyword evidence="1" id="KW-0812">Transmembrane</keyword>
<dbReference type="EMBL" id="CH476733">
    <property type="protein sequence ID" value="EIE79397.1"/>
    <property type="molecule type" value="Genomic_DNA"/>
</dbReference>
<keyword evidence="3" id="KW-1185">Reference proteome</keyword>
<dbReference type="InParanoid" id="I1BT67"/>
<dbReference type="GeneID" id="93611073"/>
<dbReference type="Proteomes" id="UP000009138">
    <property type="component" value="Unassembled WGS sequence"/>
</dbReference>
<feature type="transmembrane region" description="Helical" evidence="1">
    <location>
        <begin position="89"/>
        <end position="110"/>
    </location>
</feature>
<evidence type="ECO:0000313" key="3">
    <source>
        <dbReference type="Proteomes" id="UP000009138"/>
    </source>
</evidence>
<evidence type="ECO:0000256" key="1">
    <source>
        <dbReference type="SAM" id="Phobius"/>
    </source>
</evidence>
<evidence type="ECO:0000313" key="2">
    <source>
        <dbReference type="EMBL" id="EIE79397.1"/>
    </source>
</evidence>
<proteinExistence type="predicted"/>
<sequence>MAVYDECPIFYCGKPIWSLQAPILSILCSNSSATNGVWHSYQLFQSYSAEIFRRGTRQMHITPEVINDPSPHLTFTQDDVCSILWSFHWFLLSTTLISGLSAAACSLLYGVSIKDLLLTAFLLLISSWSFMLCRILPPSKGAGLTLTSMFHRLNSVSFGSHCSQTCDSCYIIFYK</sequence>
<gene>
    <name evidence="2" type="ORF">RO3G_04102</name>
</gene>
<dbReference type="RefSeq" id="XP_067514793.1">
    <property type="nucleotide sequence ID" value="XM_067658692.1"/>
</dbReference>
<protein>
    <submittedName>
        <fullName evidence="2">Uncharacterized protein</fullName>
    </submittedName>
</protein>
<feature type="transmembrane region" description="Helical" evidence="1">
    <location>
        <begin position="116"/>
        <end position="136"/>
    </location>
</feature>
<accession>I1BT67</accession>